<dbReference type="EMBL" id="JAJFAZ020000006">
    <property type="protein sequence ID" value="KAI5323272.1"/>
    <property type="molecule type" value="Genomic_DNA"/>
</dbReference>
<evidence type="ECO:0000256" key="1">
    <source>
        <dbReference type="SAM" id="MobiDB-lite"/>
    </source>
</evidence>
<evidence type="ECO:0000313" key="3">
    <source>
        <dbReference type="Proteomes" id="UP001054821"/>
    </source>
</evidence>
<gene>
    <name evidence="2" type="ORF">L3X38_032344</name>
</gene>
<organism evidence="2 3">
    <name type="scientific">Prunus dulcis</name>
    <name type="common">Almond</name>
    <name type="synonym">Amygdalus dulcis</name>
    <dbReference type="NCBI Taxonomy" id="3755"/>
    <lineage>
        <taxon>Eukaryota</taxon>
        <taxon>Viridiplantae</taxon>
        <taxon>Streptophyta</taxon>
        <taxon>Embryophyta</taxon>
        <taxon>Tracheophyta</taxon>
        <taxon>Spermatophyta</taxon>
        <taxon>Magnoliopsida</taxon>
        <taxon>eudicotyledons</taxon>
        <taxon>Gunneridae</taxon>
        <taxon>Pentapetalae</taxon>
        <taxon>rosids</taxon>
        <taxon>fabids</taxon>
        <taxon>Rosales</taxon>
        <taxon>Rosaceae</taxon>
        <taxon>Amygdaloideae</taxon>
        <taxon>Amygdaleae</taxon>
        <taxon>Prunus</taxon>
    </lineage>
</organism>
<reference evidence="2 3" key="1">
    <citation type="journal article" date="2022" name="G3 (Bethesda)">
        <title>Whole-genome sequence and methylome profiling of the almond [Prunus dulcis (Mill.) D.A. Webb] cultivar 'Nonpareil'.</title>
        <authorList>
            <person name="D'Amico-Willman K.M."/>
            <person name="Ouma W.Z."/>
            <person name="Meulia T."/>
            <person name="Sideli G.M."/>
            <person name="Gradziel T.M."/>
            <person name="Fresnedo-Ramirez J."/>
        </authorList>
    </citation>
    <scope>NUCLEOTIDE SEQUENCE [LARGE SCALE GENOMIC DNA]</scope>
    <source>
        <strain evidence="2">Clone GOH B32 T37-40</strain>
    </source>
</reference>
<accession>A0AAD4YUW3</accession>
<name>A0AAD4YUW3_PRUDU</name>
<proteinExistence type="predicted"/>
<sequence length="76" mass="8736">MADSGRFRPIPGVPLAEVGRRRTAGEWRFQRYPRRRSARPVVAGPSPRTSGGRGANFRQLEWLTATETGWDEKRRR</sequence>
<protein>
    <submittedName>
        <fullName evidence="2">Uncharacterized protein</fullName>
    </submittedName>
</protein>
<feature type="region of interest" description="Disordered" evidence="1">
    <location>
        <begin position="29"/>
        <end position="59"/>
    </location>
</feature>
<keyword evidence="3" id="KW-1185">Reference proteome</keyword>
<dbReference type="Proteomes" id="UP001054821">
    <property type="component" value="Chromosome 6"/>
</dbReference>
<comment type="caution">
    <text evidence="2">The sequence shown here is derived from an EMBL/GenBank/DDBJ whole genome shotgun (WGS) entry which is preliminary data.</text>
</comment>
<evidence type="ECO:0000313" key="2">
    <source>
        <dbReference type="EMBL" id="KAI5323272.1"/>
    </source>
</evidence>
<dbReference type="AlphaFoldDB" id="A0AAD4YUW3"/>